<reference evidence="2" key="1">
    <citation type="journal article" date="2023" name="Genome Biol. Evol.">
        <title>First Whole Genome Sequence and Flow Cytometry Genome Size Data for the Lichen-Forming Fungus Ramalina farinacea (Ascomycota).</title>
        <authorList>
            <person name="Llewellyn T."/>
            <person name="Mian S."/>
            <person name="Hill R."/>
            <person name="Leitch I.J."/>
            <person name="Gaya E."/>
        </authorList>
    </citation>
    <scope>NUCLEOTIDE SEQUENCE</scope>
    <source>
        <strain evidence="2">LIQ254RAFAR</strain>
    </source>
</reference>
<sequence>MSNAFVTGLPLRKPHELVKAQDGLRKTWQSVNELYGFVVLSEEQYHEEQLKCTGPHIKLGLRYLSLCLKRSWLEEGKPKDLAGIGGAFLSVQPALKAITEHSIIEPLYERGNRSTFDGALALARVIFDGLFPDFEEPGHPQPEGNAEVATVQEMRFCEGMWQNISRYHQYARDNEIEEDLGIRAKTIKVILERISEGIANVEACPEQESELDEDMKEMPPSKKARLSF</sequence>
<evidence type="ECO:0000313" key="2">
    <source>
        <dbReference type="EMBL" id="MDI1490001.1"/>
    </source>
</evidence>
<feature type="compositionally biased region" description="Acidic residues" evidence="1">
    <location>
        <begin position="206"/>
        <end position="215"/>
    </location>
</feature>
<name>A0AA43QRV2_9LECA</name>
<dbReference type="EMBL" id="JAPUFD010000011">
    <property type="protein sequence ID" value="MDI1490001.1"/>
    <property type="molecule type" value="Genomic_DNA"/>
</dbReference>
<feature type="region of interest" description="Disordered" evidence="1">
    <location>
        <begin position="206"/>
        <end position="228"/>
    </location>
</feature>
<keyword evidence="3" id="KW-1185">Reference proteome</keyword>
<organism evidence="2 3">
    <name type="scientific">Ramalina farinacea</name>
    <dbReference type="NCBI Taxonomy" id="258253"/>
    <lineage>
        <taxon>Eukaryota</taxon>
        <taxon>Fungi</taxon>
        <taxon>Dikarya</taxon>
        <taxon>Ascomycota</taxon>
        <taxon>Pezizomycotina</taxon>
        <taxon>Lecanoromycetes</taxon>
        <taxon>OSLEUM clade</taxon>
        <taxon>Lecanoromycetidae</taxon>
        <taxon>Lecanorales</taxon>
        <taxon>Lecanorineae</taxon>
        <taxon>Ramalinaceae</taxon>
        <taxon>Ramalina</taxon>
    </lineage>
</organism>
<comment type="caution">
    <text evidence="2">The sequence shown here is derived from an EMBL/GenBank/DDBJ whole genome shotgun (WGS) entry which is preliminary data.</text>
</comment>
<accession>A0AA43QRV2</accession>
<evidence type="ECO:0000256" key="1">
    <source>
        <dbReference type="SAM" id="MobiDB-lite"/>
    </source>
</evidence>
<proteinExistence type="predicted"/>
<dbReference type="AlphaFoldDB" id="A0AA43QRV2"/>
<protein>
    <submittedName>
        <fullName evidence="2">Uncharacterized protein</fullName>
    </submittedName>
</protein>
<gene>
    <name evidence="2" type="ORF">OHK93_001200</name>
</gene>
<evidence type="ECO:0000313" key="3">
    <source>
        <dbReference type="Proteomes" id="UP001161017"/>
    </source>
</evidence>
<dbReference type="Proteomes" id="UP001161017">
    <property type="component" value="Unassembled WGS sequence"/>
</dbReference>